<dbReference type="eggNOG" id="ENOG50338KD">
    <property type="taxonomic scope" value="Bacteria"/>
</dbReference>
<sequence length="46" mass="5145">MGKKNKSKRFTQQGADAVSQHDARFPYRSTLAEAEKERNNSSLGGF</sequence>
<evidence type="ECO:0000313" key="3">
    <source>
        <dbReference type="Proteomes" id="UP000027822"/>
    </source>
</evidence>
<dbReference type="EMBL" id="JOTN01000004">
    <property type="protein sequence ID" value="KEK20199.1"/>
    <property type="molecule type" value="Genomic_DNA"/>
</dbReference>
<feature type="region of interest" description="Disordered" evidence="1">
    <location>
        <begin position="1"/>
        <end position="46"/>
    </location>
</feature>
<dbReference type="AlphaFoldDB" id="A0A073JYR6"/>
<reference evidence="2 3" key="1">
    <citation type="submission" date="2014-06" db="EMBL/GenBank/DDBJ databases">
        <title>Draft genome sequence of Bacillus manliponensis JCM 15802 (MCCC 1A00708).</title>
        <authorList>
            <person name="Lai Q."/>
            <person name="Liu Y."/>
            <person name="Shao Z."/>
        </authorList>
    </citation>
    <scope>NUCLEOTIDE SEQUENCE [LARGE SCALE GENOMIC DNA]</scope>
    <source>
        <strain evidence="2 3">JCM 15802</strain>
    </source>
</reference>
<comment type="caution">
    <text evidence="2">The sequence shown here is derived from an EMBL/GenBank/DDBJ whole genome shotgun (WGS) entry which is preliminary data.</text>
</comment>
<protein>
    <submittedName>
        <fullName evidence="2">Competence protein</fullName>
    </submittedName>
</protein>
<gene>
    <name evidence="2" type="ORF">BAMA_17295</name>
</gene>
<dbReference type="RefSeq" id="WP_034637494.1">
    <property type="nucleotide sequence ID" value="NZ_CBCSJC010000003.1"/>
</dbReference>
<dbReference type="OrthoDB" id="2900018at2"/>
<organism evidence="2 3">
    <name type="scientific">Bacillus manliponensis</name>
    <dbReference type="NCBI Taxonomy" id="574376"/>
    <lineage>
        <taxon>Bacteria</taxon>
        <taxon>Bacillati</taxon>
        <taxon>Bacillota</taxon>
        <taxon>Bacilli</taxon>
        <taxon>Bacillales</taxon>
        <taxon>Bacillaceae</taxon>
        <taxon>Bacillus</taxon>
        <taxon>Bacillus cereus group</taxon>
    </lineage>
</organism>
<evidence type="ECO:0000313" key="2">
    <source>
        <dbReference type="EMBL" id="KEK20199.1"/>
    </source>
</evidence>
<dbReference type="Proteomes" id="UP000027822">
    <property type="component" value="Unassembled WGS sequence"/>
</dbReference>
<dbReference type="STRING" id="574376.BAMA_17295"/>
<proteinExistence type="predicted"/>
<accession>A0A073JYR6</accession>
<name>A0A073JYR6_9BACI</name>
<keyword evidence="3" id="KW-1185">Reference proteome</keyword>
<evidence type="ECO:0000256" key="1">
    <source>
        <dbReference type="SAM" id="MobiDB-lite"/>
    </source>
</evidence>